<dbReference type="REBASE" id="92761">
    <property type="entry name" value="WceWS74ORF143P"/>
</dbReference>
<dbReference type="PATRIC" id="fig|759620.7.peg.139"/>
<dbReference type="OrthoDB" id="1551452at2"/>
<protein>
    <submittedName>
        <fullName evidence="1">Type II restriction enzyme HpaII (Endonuclease HpaII)</fullName>
    </submittedName>
</protein>
<dbReference type="STRING" id="759620.WS105_0143"/>
<gene>
    <name evidence="1" type="ORF">WS74_0144</name>
</gene>
<name>A0A075U4K6_9LACO</name>
<sequence length="356" mass="40691">MANKINKGEWSELYVFLSVLATGKLFAADEDLNKMEDVYYTVLKAINQVEKTDSEYLRDTNRNVIVIYNNGTHKLSIPISEFVKHAPLVLEGIRNGKGRSFEIPEIESFLETILLDKIKAPSDSKKDLVFQVHDEYTGLTPNVGFSVKSYIGGEPTLVNSSGATVFTYQTSKSFPTSFEAEVNAINTPSKIKDRIQKIYEKQIHLNYSQVSSQIFHRNLQMIDFRLPEILSYLVLSSYFVKGKRMPEVVKYYSEKYEEDRELIEHKIKDFLVATALGMEPNTIWNGLEDANGGYIVVKNDGEILCYHIYDRNKLRSYLYNHTKFDTPSTGRTGSGMLESIEDGGMFKLSVQIRFEK</sequence>
<dbReference type="KEGG" id="wct:WS74_0144"/>
<accession>A0A075U4K6</accession>
<dbReference type="KEGG" id="wci:WS105_0143"/>
<keyword evidence="1" id="KW-0255">Endonuclease</keyword>
<dbReference type="Pfam" id="PF09561">
    <property type="entry name" value="RE_HpaII"/>
    <property type="match status" value="1"/>
</dbReference>
<evidence type="ECO:0000313" key="2">
    <source>
        <dbReference type="Proteomes" id="UP000029079"/>
    </source>
</evidence>
<dbReference type="Proteomes" id="UP000029079">
    <property type="component" value="Chromosome"/>
</dbReference>
<keyword evidence="1" id="KW-0378">Hydrolase</keyword>
<keyword evidence="2" id="KW-1185">Reference proteome</keyword>
<organism evidence="1 2">
    <name type="scientific">Weissella ceti</name>
    <dbReference type="NCBI Taxonomy" id="759620"/>
    <lineage>
        <taxon>Bacteria</taxon>
        <taxon>Bacillati</taxon>
        <taxon>Bacillota</taxon>
        <taxon>Bacilli</taxon>
        <taxon>Lactobacillales</taxon>
        <taxon>Lactobacillaceae</taxon>
        <taxon>Weissella</taxon>
    </lineage>
</organism>
<proteinExistence type="predicted"/>
<evidence type="ECO:0000313" key="1">
    <source>
        <dbReference type="EMBL" id="AIM62396.1"/>
    </source>
</evidence>
<dbReference type="RefSeq" id="WP_009495547.1">
    <property type="nucleotide sequence ID" value="NZ_CP009223.1"/>
</dbReference>
<reference evidence="1 2" key="1">
    <citation type="journal article" date="2014" name="Genome Announc.">
        <title>Complete Genome Sequences of Fish Pathogenic Weissella ceti Strains WS74 and WS105.</title>
        <authorList>
            <person name="Figueiredo H.C."/>
            <person name="Leal C.A."/>
            <person name="Dorella F.A."/>
            <person name="Carvalho A.F."/>
            <person name="Soares S.C."/>
            <person name="Pereira F.L."/>
            <person name="Azevedo V.A."/>
        </authorList>
    </citation>
    <scope>NUCLEOTIDE SEQUENCE [LARGE SCALE GENOMIC DNA]</scope>
    <source>
        <strain evidence="1 2">WS74</strain>
    </source>
</reference>
<dbReference type="EMBL" id="CP009223">
    <property type="protein sequence ID" value="AIM62396.1"/>
    <property type="molecule type" value="Genomic_DNA"/>
</dbReference>
<dbReference type="AlphaFoldDB" id="A0A075U4K6"/>
<reference evidence="2" key="2">
    <citation type="submission" date="2014-08" db="EMBL/GenBank/DDBJ databases">
        <title>Complete genome of Weissella ceti strain WS74 isolated from diseased rainbow trout in Brazil.</title>
        <authorList>
            <person name="Figueiredo H.C.P."/>
            <person name="Leal C.A.G."/>
            <person name="Pereira F.L."/>
            <person name="Soares S.C."/>
            <person name="Dorella F.A."/>
            <person name="Carvalho A.F."/>
            <person name="Azevedo V.A.C."/>
        </authorList>
    </citation>
    <scope>NUCLEOTIDE SEQUENCE [LARGE SCALE GENOMIC DNA]</scope>
    <source>
        <strain evidence="2">WS74</strain>
    </source>
</reference>
<dbReference type="InterPro" id="IPR019062">
    <property type="entry name" value="Restrct_endonuc_II_HpaII"/>
</dbReference>
<dbReference type="GO" id="GO:0004519">
    <property type="term" value="F:endonuclease activity"/>
    <property type="evidence" value="ECO:0007669"/>
    <property type="project" value="UniProtKB-KW"/>
</dbReference>
<dbReference type="KEGG" id="wce:WS08_0143"/>
<keyword evidence="1" id="KW-0540">Nuclease</keyword>